<proteinExistence type="predicted"/>
<evidence type="ECO:0000313" key="2">
    <source>
        <dbReference type="Proteomes" id="UP001143910"/>
    </source>
</evidence>
<keyword evidence="2" id="KW-1185">Reference proteome</keyword>
<evidence type="ECO:0000313" key="1">
    <source>
        <dbReference type="EMBL" id="KAJ2966072.1"/>
    </source>
</evidence>
<dbReference type="Proteomes" id="UP001143910">
    <property type="component" value="Unassembled WGS sequence"/>
</dbReference>
<accession>A0ACC1MGD0</accession>
<dbReference type="EMBL" id="JANJQO010002751">
    <property type="protein sequence ID" value="KAJ2966072.1"/>
    <property type="molecule type" value="Genomic_DNA"/>
</dbReference>
<protein>
    <submittedName>
        <fullName evidence="1">Uncharacterized protein</fullName>
    </submittedName>
</protein>
<name>A0ACC1MGD0_9HYPO</name>
<gene>
    <name evidence="1" type="ORF">NQ176_g10318</name>
</gene>
<sequence>MATTDLAFAPAGESSKQTRSSPYDDNFETIIVEYNIFMELYQFPDDRAAPQPINLEQIVEFLSRPRKCPSLSAVSPSDFFNFRRASWIEAEGTVMATAVKMVAGPSTMSECNNVTFSNLGSMTEKKTTQPKPDLFDGACFGDVDVAIRKELSAVIMPTELATVPVVPNFFLEVKSCKGSPRVAKREACWDGAHGARAMHALQNFGRNTIQGDGHGDGYGEVFDGNAYTFSATFCAGILEMFAHFVTRASDGRREYHMTMLRGFNMHNSIDSFVQGASMLRNARDLAKLYRDAAIKAANGRAGAGS</sequence>
<reference evidence="1" key="1">
    <citation type="submission" date="2022-08" db="EMBL/GenBank/DDBJ databases">
        <title>Genome Sequence of Lecanicillium fungicola.</title>
        <authorList>
            <person name="Buettner E."/>
        </authorList>
    </citation>
    <scope>NUCLEOTIDE SEQUENCE</scope>
    <source>
        <strain evidence="1">Babe33</strain>
    </source>
</reference>
<comment type="caution">
    <text evidence="1">The sequence shown here is derived from an EMBL/GenBank/DDBJ whole genome shotgun (WGS) entry which is preliminary data.</text>
</comment>
<organism evidence="1 2">
    <name type="scientific">Zarea fungicola</name>
    <dbReference type="NCBI Taxonomy" id="93591"/>
    <lineage>
        <taxon>Eukaryota</taxon>
        <taxon>Fungi</taxon>
        <taxon>Dikarya</taxon>
        <taxon>Ascomycota</taxon>
        <taxon>Pezizomycotina</taxon>
        <taxon>Sordariomycetes</taxon>
        <taxon>Hypocreomycetidae</taxon>
        <taxon>Hypocreales</taxon>
        <taxon>Cordycipitaceae</taxon>
        <taxon>Zarea</taxon>
    </lineage>
</organism>